<gene>
    <name evidence="1" type="ORF">PODLI_1B011136</name>
</gene>
<sequence>MPTTRDPFPFPHYENEETCTGNNRCTQKTPYCMPTHLAQQRDPWNRLHGTPTLASIRREIWYTEPEVSKDSLDFNLSALYNHHEDLLKDKSKVVLHKETLFDDHGQLKGLEPVKERTASSIQQPTSKGISVRHWVNPVRESIHNIEGAIESHHTAATNSGYSRKENGGIFYH</sequence>
<evidence type="ECO:0000313" key="2">
    <source>
        <dbReference type="Proteomes" id="UP001178461"/>
    </source>
</evidence>
<accession>A0AA35KFP2</accession>
<organism evidence="1 2">
    <name type="scientific">Podarcis lilfordi</name>
    <name type="common">Lilford's wall lizard</name>
    <dbReference type="NCBI Taxonomy" id="74358"/>
    <lineage>
        <taxon>Eukaryota</taxon>
        <taxon>Metazoa</taxon>
        <taxon>Chordata</taxon>
        <taxon>Craniata</taxon>
        <taxon>Vertebrata</taxon>
        <taxon>Euteleostomi</taxon>
        <taxon>Lepidosauria</taxon>
        <taxon>Squamata</taxon>
        <taxon>Bifurcata</taxon>
        <taxon>Unidentata</taxon>
        <taxon>Episquamata</taxon>
        <taxon>Laterata</taxon>
        <taxon>Lacertibaenia</taxon>
        <taxon>Lacertidae</taxon>
        <taxon>Podarcis</taxon>
    </lineage>
</organism>
<proteinExistence type="predicted"/>
<protein>
    <submittedName>
        <fullName evidence="1">Chromosome 1 open reading frame 194</fullName>
    </submittedName>
</protein>
<name>A0AA35KFP2_9SAUR</name>
<dbReference type="Pfam" id="PF12494">
    <property type="entry name" value="DUF3695"/>
    <property type="match status" value="1"/>
</dbReference>
<reference evidence="1" key="1">
    <citation type="submission" date="2022-12" db="EMBL/GenBank/DDBJ databases">
        <authorList>
            <person name="Alioto T."/>
            <person name="Alioto T."/>
            <person name="Gomez Garrido J."/>
        </authorList>
    </citation>
    <scope>NUCLEOTIDE SEQUENCE</scope>
</reference>
<keyword evidence="2" id="KW-1185">Reference proteome</keyword>
<dbReference type="InterPro" id="IPR022179">
    <property type="entry name" value="CFAP276"/>
</dbReference>
<evidence type="ECO:0000313" key="1">
    <source>
        <dbReference type="EMBL" id="CAI5777467.1"/>
    </source>
</evidence>
<dbReference type="AlphaFoldDB" id="A0AA35KFP2"/>
<dbReference type="EMBL" id="OX395131">
    <property type="protein sequence ID" value="CAI5777467.1"/>
    <property type="molecule type" value="Genomic_DNA"/>
</dbReference>
<dbReference type="Proteomes" id="UP001178461">
    <property type="component" value="Chromosome 6"/>
</dbReference>